<dbReference type="RefSeq" id="WP_008790565.1">
    <property type="nucleotide sequence ID" value="NZ_AKCB01000001.1"/>
</dbReference>
<reference evidence="3 4" key="1">
    <citation type="submission" date="2010-12" db="EMBL/GenBank/DDBJ databases">
        <title>The Genome Sequence of Coprobacillus sp. strain 29_1.</title>
        <authorList>
            <consortium name="The Broad Institute Genome Sequencing Platform"/>
            <person name="Earl A."/>
            <person name="Ward D."/>
            <person name="Feldgarden M."/>
            <person name="Gevers D."/>
            <person name="Daigneault M."/>
            <person name="Sibley C.D."/>
            <person name="White A."/>
            <person name="Strauss J."/>
            <person name="Allen-Vercoe E."/>
            <person name="Young S.K."/>
            <person name="Zeng Q."/>
            <person name="Gargeya S."/>
            <person name="Fitzgerald M."/>
            <person name="Haas B."/>
            <person name="Abouelleil A."/>
            <person name="Alvarado L."/>
            <person name="Arachchi H.M."/>
            <person name="Berlin A."/>
            <person name="Brown A."/>
            <person name="Chapman S.B."/>
            <person name="Chen Z."/>
            <person name="Dunbar C."/>
            <person name="Freedman E."/>
            <person name="Gearin G."/>
            <person name="Gellesch M."/>
            <person name="Goldberg J."/>
            <person name="Griggs A."/>
            <person name="Gujja S."/>
            <person name="Heilman E."/>
            <person name="Heiman D."/>
            <person name="Howarth C."/>
            <person name="Larson L."/>
            <person name="Lui A."/>
            <person name="MacDonald P.J.P."/>
            <person name="Mehta T."/>
            <person name="Montmayeur A."/>
            <person name="Murphy C."/>
            <person name="Neiman D."/>
            <person name="Pearson M."/>
            <person name="Priest M."/>
            <person name="Roberts A."/>
            <person name="Saif S."/>
            <person name="Shea T."/>
            <person name="Shenoy N."/>
            <person name="Sisk P."/>
            <person name="Stolte C."/>
            <person name="Sykes S."/>
            <person name="White J."/>
            <person name="Yandava C."/>
            <person name="Nusbaum C."/>
            <person name="Birren B."/>
        </authorList>
    </citation>
    <scope>NUCLEOTIDE SEQUENCE [LARGE SCALE GENOMIC DNA]</scope>
    <source>
        <strain evidence="3 4">29_1</strain>
    </source>
</reference>
<evidence type="ECO:0000313" key="4">
    <source>
        <dbReference type="Proteomes" id="UP000003157"/>
    </source>
</evidence>
<proteinExistence type="inferred from homology"/>
<dbReference type="Gene3D" id="3.40.1440.10">
    <property type="entry name" value="GIY-YIG endonuclease"/>
    <property type="match status" value="1"/>
</dbReference>
<dbReference type="OrthoDB" id="9807770at2"/>
<organism evidence="3 4">
    <name type="scientific">Coprobacillus cateniformis</name>
    <dbReference type="NCBI Taxonomy" id="100884"/>
    <lineage>
        <taxon>Bacteria</taxon>
        <taxon>Bacillati</taxon>
        <taxon>Bacillota</taxon>
        <taxon>Erysipelotrichia</taxon>
        <taxon>Erysipelotrichales</taxon>
        <taxon>Coprobacillaceae</taxon>
        <taxon>Coprobacillus</taxon>
    </lineage>
</organism>
<protein>
    <submittedName>
        <fullName evidence="3">GIY-YIG nuclease superfamily protein</fullName>
    </submittedName>
</protein>
<evidence type="ECO:0000313" key="3">
    <source>
        <dbReference type="EMBL" id="EFW03201.1"/>
    </source>
</evidence>
<dbReference type="PANTHER" id="PTHR34477">
    <property type="entry name" value="UPF0213 PROTEIN YHBQ"/>
    <property type="match status" value="1"/>
</dbReference>
<dbReference type="PROSITE" id="PS50164">
    <property type="entry name" value="GIY_YIG"/>
    <property type="match status" value="1"/>
</dbReference>
<dbReference type="AlphaFoldDB" id="E7GFE0"/>
<dbReference type="EMBL" id="ADKX01000049">
    <property type="protein sequence ID" value="EFW03201.1"/>
    <property type="molecule type" value="Genomic_DNA"/>
</dbReference>
<sequence length="112" mass="13699">MYYVYMLRCKDNSLYTGITTDIRRRYQEHLNQGKKSAKYTRVHGVLQIEAYWSCQDRRVASQLEYWLKTLDKSQKEQIIFDNHYISVYLQEKIDIAVYKRQYDFISHKVMIK</sequence>
<dbReference type="SUPFAM" id="SSF82771">
    <property type="entry name" value="GIY-YIG endonuclease"/>
    <property type="match status" value="1"/>
</dbReference>
<dbReference type="CDD" id="cd10456">
    <property type="entry name" value="GIY-YIG_UPF0213"/>
    <property type="match status" value="1"/>
</dbReference>
<dbReference type="InterPro" id="IPR050190">
    <property type="entry name" value="UPF0213_domain"/>
</dbReference>
<dbReference type="HOGENOM" id="CLU_135650_0_1_9"/>
<dbReference type="InterPro" id="IPR035901">
    <property type="entry name" value="GIY-YIG_endonuc_sf"/>
</dbReference>
<dbReference type="Pfam" id="PF01541">
    <property type="entry name" value="GIY-YIG"/>
    <property type="match status" value="1"/>
</dbReference>
<dbReference type="SMART" id="SM00465">
    <property type="entry name" value="GIYc"/>
    <property type="match status" value="1"/>
</dbReference>
<comment type="caution">
    <text evidence="3">The sequence shown here is derived from an EMBL/GenBank/DDBJ whole genome shotgun (WGS) entry which is preliminary data.</text>
</comment>
<evidence type="ECO:0000256" key="1">
    <source>
        <dbReference type="ARBA" id="ARBA00007435"/>
    </source>
</evidence>
<comment type="similarity">
    <text evidence="1">Belongs to the UPF0213 family.</text>
</comment>
<dbReference type="Proteomes" id="UP000003157">
    <property type="component" value="Unassembled WGS sequence"/>
</dbReference>
<gene>
    <name evidence="3" type="ORF">HMPREF9488_03483</name>
</gene>
<name>E7GFE0_9FIRM</name>
<dbReference type="GeneID" id="78228538"/>
<dbReference type="STRING" id="100884.GCA_000269565_00639"/>
<evidence type="ECO:0000259" key="2">
    <source>
        <dbReference type="PROSITE" id="PS50164"/>
    </source>
</evidence>
<accession>E7GFE0</accession>
<dbReference type="InterPro" id="IPR000305">
    <property type="entry name" value="GIY-YIG_endonuc"/>
</dbReference>
<dbReference type="eggNOG" id="COG2827">
    <property type="taxonomic scope" value="Bacteria"/>
</dbReference>
<dbReference type="PANTHER" id="PTHR34477:SF1">
    <property type="entry name" value="UPF0213 PROTEIN YHBQ"/>
    <property type="match status" value="1"/>
</dbReference>
<feature type="domain" description="GIY-YIG" evidence="2">
    <location>
        <begin position="1"/>
        <end position="77"/>
    </location>
</feature>
<keyword evidence="4" id="KW-1185">Reference proteome</keyword>